<comment type="catalytic activity">
    <reaction evidence="1">
        <text>Random hydrolysis of (1-&gt;4)-beta-D-mannosidic linkages in mannans, galactomannans and glucomannans.</text>
        <dbReference type="EC" id="3.2.1.78"/>
    </reaction>
</comment>
<gene>
    <name evidence="11" type="ORF">KHLLAP_LOCUS2500</name>
</gene>
<dbReference type="PANTHER" id="PTHR31451:SF39">
    <property type="entry name" value="MANNAN ENDO-1,4-BETA-MANNOSIDASE 1"/>
    <property type="match status" value="1"/>
</dbReference>
<evidence type="ECO:0000256" key="8">
    <source>
        <dbReference type="ARBA" id="ARBA00023295"/>
    </source>
</evidence>
<evidence type="ECO:0000256" key="9">
    <source>
        <dbReference type="SAM" id="SignalP"/>
    </source>
</evidence>
<dbReference type="EC" id="3.2.1.78" evidence="4"/>
<dbReference type="SUPFAM" id="SSF51445">
    <property type="entry name" value="(Trans)glycosidases"/>
    <property type="match status" value="1"/>
</dbReference>
<name>A0AAI8VCJ0_9PEZI</name>
<dbReference type="InterPro" id="IPR001547">
    <property type="entry name" value="Glyco_hydro_5"/>
</dbReference>
<evidence type="ECO:0000259" key="10">
    <source>
        <dbReference type="Pfam" id="PF26410"/>
    </source>
</evidence>
<dbReference type="Proteomes" id="UP001295740">
    <property type="component" value="Unassembled WGS sequence"/>
</dbReference>
<dbReference type="AlphaFoldDB" id="A0AAI8VCJ0"/>
<accession>A0AAI8VCJ0</accession>
<evidence type="ECO:0000256" key="3">
    <source>
        <dbReference type="ARBA" id="ARBA00005641"/>
    </source>
</evidence>
<dbReference type="Gene3D" id="3.20.20.80">
    <property type="entry name" value="Glycosidases"/>
    <property type="match status" value="1"/>
</dbReference>
<keyword evidence="12" id="KW-1185">Reference proteome</keyword>
<feature type="chain" id="PRO_5042462997" description="mannan endo-1,4-beta-mannosidase" evidence="9">
    <location>
        <begin position="16"/>
        <end position="410"/>
    </location>
</feature>
<evidence type="ECO:0000256" key="1">
    <source>
        <dbReference type="ARBA" id="ARBA00001678"/>
    </source>
</evidence>
<keyword evidence="5" id="KW-0964">Secreted</keyword>
<evidence type="ECO:0000256" key="7">
    <source>
        <dbReference type="ARBA" id="ARBA00022801"/>
    </source>
</evidence>
<comment type="subcellular location">
    <subcellularLocation>
        <location evidence="2">Secreted</location>
    </subcellularLocation>
</comment>
<keyword evidence="8" id="KW-0326">Glycosidase</keyword>
<feature type="domain" description="Glycoside hydrolase family 5" evidence="10">
    <location>
        <begin position="75"/>
        <end position="264"/>
    </location>
</feature>
<dbReference type="GO" id="GO:0016985">
    <property type="term" value="F:mannan endo-1,4-beta-mannosidase activity"/>
    <property type="evidence" value="ECO:0007669"/>
    <property type="project" value="UniProtKB-EC"/>
</dbReference>
<dbReference type="InterPro" id="IPR045053">
    <property type="entry name" value="MAN-like"/>
</dbReference>
<reference evidence="11" key="1">
    <citation type="submission" date="2023-10" db="EMBL/GenBank/DDBJ databases">
        <authorList>
            <person name="Hackl T."/>
        </authorList>
    </citation>
    <scope>NUCLEOTIDE SEQUENCE</scope>
</reference>
<evidence type="ECO:0000256" key="2">
    <source>
        <dbReference type="ARBA" id="ARBA00004613"/>
    </source>
</evidence>
<protein>
    <recommendedName>
        <fullName evidence="4">mannan endo-1,4-beta-mannosidase</fullName>
        <ecNumber evidence="4">3.2.1.78</ecNumber>
    </recommendedName>
</protein>
<dbReference type="Pfam" id="PF26410">
    <property type="entry name" value="GH5_mannosidase"/>
    <property type="match status" value="1"/>
</dbReference>
<evidence type="ECO:0000256" key="5">
    <source>
        <dbReference type="ARBA" id="ARBA00022525"/>
    </source>
</evidence>
<evidence type="ECO:0000256" key="4">
    <source>
        <dbReference type="ARBA" id="ARBA00012706"/>
    </source>
</evidence>
<proteinExistence type="inferred from homology"/>
<dbReference type="InterPro" id="IPR017853">
    <property type="entry name" value="GH"/>
</dbReference>
<dbReference type="EMBL" id="CAUWAG010000003">
    <property type="protein sequence ID" value="CAJ2502032.1"/>
    <property type="molecule type" value="Genomic_DNA"/>
</dbReference>
<evidence type="ECO:0000256" key="6">
    <source>
        <dbReference type="ARBA" id="ARBA00022729"/>
    </source>
</evidence>
<feature type="signal peptide" evidence="9">
    <location>
        <begin position="1"/>
        <end position="15"/>
    </location>
</feature>
<evidence type="ECO:0000313" key="11">
    <source>
        <dbReference type="EMBL" id="CAJ2502032.1"/>
    </source>
</evidence>
<dbReference type="PANTHER" id="PTHR31451">
    <property type="match status" value="1"/>
</dbReference>
<keyword evidence="6 9" id="KW-0732">Signal</keyword>
<keyword evidence="7" id="KW-0378">Hydrolase</keyword>
<comment type="caution">
    <text evidence="11">The sequence shown here is derived from an EMBL/GenBank/DDBJ whole genome shotgun (WGS) entry which is preliminary data.</text>
</comment>
<organism evidence="11 12">
    <name type="scientific">Anthostomella pinea</name>
    <dbReference type="NCBI Taxonomy" id="933095"/>
    <lineage>
        <taxon>Eukaryota</taxon>
        <taxon>Fungi</taxon>
        <taxon>Dikarya</taxon>
        <taxon>Ascomycota</taxon>
        <taxon>Pezizomycotina</taxon>
        <taxon>Sordariomycetes</taxon>
        <taxon>Xylariomycetidae</taxon>
        <taxon>Xylariales</taxon>
        <taxon>Xylariaceae</taxon>
        <taxon>Anthostomella</taxon>
    </lineage>
</organism>
<dbReference type="GO" id="GO:0005576">
    <property type="term" value="C:extracellular region"/>
    <property type="evidence" value="ECO:0007669"/>
    <property type="project" value="UniProtKB-SubCell"/>
</dbReference>
<comment type="similarity">
    <text evidence="3">Belongs to the glycosyl hydrolase 5 (cellulase A) family.</text>
</comment>
<evidence type="ECO:0000313" key="12">
    <source>
        <dbReference type="Proteomes" id="UP001295740"/>
    </source>
</evidence>
<sequence>MKLDLFLLAAAGALASPYHASRALLSPVTRNGSSLSVDGAPWKAVGPNIYWLGLDENVIPPAGAPFDPANNASYPTKERITEAMATVKALGGTMARAHTLGVSTGNPLSVWPDLGVVNEQAFDTIDWAVYQAGRYGVRLLMPLVDNYDYYHGGKYNFLRWAGFNLTGDDSTNPEIQQFYTNATIVASFKDYIETLVTHRNQYNNLTYAEDATIFAYETGNELNGPVWGDEDCPAAWVQEIAQFVKGLAPDKLVFDGTYGINETHLAIEEVDVYSDHFYPVDTTKLQSDIQAVQSADKVYFAGEYDWVGQSGGDTLQSFYQIIEESPAVGGDAFWSLFGHNAPGCSTFVNHSDGFTLQYNNPNNTAYTTSRIELIRQHFVKMSTGKEISLNETLPVVPCPAPVLRRWTSSY</sequence>